<feature type="region of interest" description="Disordered" evidence="5">
    <location>
        <begin position="922"/>
        <end position="943"/>
    </location>
</feature>
<feature type="compositionally biased region" description="Low complexity" evidence="5">
    <location>
        <begin position="2007"/>
        <end position="2046"/>
    </location>
</feature>
<evidence type="ECO:0000313" key="9">
    <source>
        <dbReference type="EMBL" id="KAG0268602.1"/>
    </source>
</evidence>
<feature type="region of interest" description="Disordered" evidence="5">
    <location>
        <begin position="675"/>
        <end position="729"/>
    </location>
</feature>
<reference evidence="9" key="1">
    <citation type="journal article" date="2020" name="Fungal Divers.">
        <title>Resolving the Mortierellaceae phylogeny through synthesis of multi-gene phylogenetics and phylogenomics.</title>
        <authorList>
            <person name="Vandepol N."/>
            <person name="Liber J."/>
            <person name="Desiro A."/>
            <person name="Na H."/>
            <person name="Kennedy M."/>
            <person name="Barry K."/>
            <person name="Grigoriev I.V."/>
            <person name="Miller A.N."/>
            <person name="O'Donnell K."/>
            <person name="Stajich J.E."/>
            <person name="Bonito G."/>
        </authorList>
    </citation>
    <scope>NUCLEOTIDE SEQUENCE</scope>
    <source>
        <strain evidence="9">BC1065</strain>
    </source>
</reference>
<evidence type="ECO:0000259" key="7">
    <source>
        <dbReference type="Pfam" id="PF25481"/>
    </source>
</evidence>
<feature type="region of interest" description="Disordered" evidence="5">
    <location>
        <begin position="2130"/>
        <end position="2264"/>
    </location>
</feature>
<comment type="subcellular location">
    <subcellularLocation>
        <location evidence="1">Nucleus</location>
    </subcellularLocation>
</comment>
<evidence type="ECO:0008006" key="11">
    <source>
        <dbReference type="Google" id="ProtNLM"/>
    </source>
</evidence>
<feature type="domain" description="Nucleoprotein TPR/MPL1" evidence="7">
    <location>
        <begin position="219"/>
        <end position="291"/>
    </location>
</feature>
<dbReference type="Proteomes" id="UP000807716">
    <property type="component" value="Unassembled WGS sequence"/>
</dbReference>
<feature type="domain" description="NUA/TPR/MLP1-2-like" evidence="8">
    <location>
        <begin position="515"/>
        <end position="611"/>
    </location>
</feature>
<feature type="coiled-coil region" evidence="4">
    <location>
        <begin position="1199"/>
        <end position="1240"/>
    </location>
</feature>
<feature type="compositionally biased region" description="Polar residues" evidence="5">
    <location>
        <begin position="1704"/>
        <end position="1722"/>
    </location>
</feature>
<feature type="region of interest" description="Disordered" evidence="5">
    <location>
        <begin position="1750"/>
        <end position="1840"/>
    </location>
</feature>
<feature type="region of interest" description="Disordered" evidence="5">
    <location>
        <begin position="1974"/>
        <end position="2070"/>
    </location>
</feature>
<feature type="coiled-coil region" evidence="4">
    <location>
        <begin position="748"/>
        <end position="852"/>
    </location>
</feature>
<dbReference type="InterPro" id="IPR057577">
    <property type="entry name" value="Nucleoprot-TPR/MLP1_dom"/>
</dbReference>
<keyword evidence="2 4" id="KW-0175">Coiled coil</keyword>
<feature type="coiled-coil region" evidence="4">
    <location>
        <begin position="589"/>
        <end position="670"/>
    </location>
</feature>
<feature type="domain" description="Nucleoprotein TPR/MLP1-2" evidence="6">
    <location>
        <begin position="1119"/>
        <end position="1237"/>
    </location>
</feature>
<evidence type="ECO:0000256" key="2">
    <source>
        <dbReference type="ARBA" id="ARBA00023054"/>
    </source>
</evidence>
<feature type="region of interest" description="Disordered" evidence="5">
    <location>
        <begin position="1702"/>
        <end position="1737"/>
    </location>
</feature>
<feature type="coiled-coil region" evidence="4">
    <location>
        <begin position="281"/>
        <end position="319"/>
    </location>
</feature>
<evidence type="ECO:0000256" key="5">
    <source>
        <dbReference type="SAM" id="MobiDB-lite"/>
    </source>
</evidence>
<dbReference type="GO" id="GO:0006406">
    <property type="term" value="P:mRNA export from nucleus"/>
    <property type="evidence" value="ECO:0007669"/>
    <property type="project" value="TreeGrafter"/>
</dbReference>
<feature type="coiled-coil region" evidence="4">
    <location>
        <begin position="1654"/>
        <end position="1681"/>
    </location>
</feature>
<dbReference type="OrthoDB" id="343070at2759"/>
<proteinExistence type="predicted"/>
<evidence type="ECO:0000259" key="6">
    <source>
        <dbReference type="Pfam" id="PF07926"/>
    </source>
</evidence>
<comment type="caution">
    <text evidence="9">The sequence shown here is derived from an EMBL/GenBank/DDBJ whole genome shotgun (WGS) entry which is preliminary data.</text>
</comment>
<dbReference type="Pfam" id="PF25481">
    <property type="entry name" value="Nucleoprot-TPR"/>
    <property type="match status" value="1"/>
</dbReference>
<keyword evidence="3" id="KW-0539">Nucleus</keyword>
<feature type="coiled-coil region" evidence="4">
    <location>
        <begin position="56"/>
        <end position="255"/>
    </location>
</feature>
<feature type="coiled-coil region" evidence="4">
    <location>
        <begin position="348"/>
        <end position="393"/>
    </location>
</feature>
<feature type="compositionally biased region" description="Low complexity" evidence="5">
    <location>
        <begin position="1900"/>
        <end position="1939"/>
    </location>
</feature>
<evidence type="ECO:0000256" key="4">
    <source>
        <dbReference type="SAM" id="Coils"/>
    </source>
</evidence>
<feature type="coiled-coil region" evidence="4">
    <location>
        <begin position="445"/>
        <end position="507"/>
    </location>
</feature>
<dbReference type="GO" id="GO:0006606">
    <property type="term" value="P:protein import into nucleus"/>
    <property type="evidence" value="ECO:0007669"/>
    <property type="project" value="InterPro"/>
</dbReference>
<keyword evidence="10" id="KW-1185">Reference proteome</keyword>
<feature type="compositionally biased region" description="Acidic residues" evidence="5">
    <location>
        <begin position="2217"/>
        <end position="2227"/>
    </location>
</feature>
<evidence type="ECO:0000256" key="3">
    <source>
        <dbReference type="ARBA" id="ARBA00023242"/>
    </source>
</evidence>
<dbReference type="EMBL" id="JAAAJB010000046">
    <property type="protein sequence ID" value="KAG0268602.1"/>
    <property type="molecule type" value="Genomic_DNA"/>
</dbReference>
<feature type="compositionally biased region" description="Low complexity" evidence="5">
    <location>
        <begin position="1723"/>
        <end position="1737"/>
    </location>
</feature>
<accession>A0A9P6QH08</accession>
<evidence type="ECO:0000259" key="8">
    <source>
        <dbReference type="Pfam" id="PF25785"/>
    </source>
</evidence>
<dbReference type="PANTHER" id="PTHR18898">
    <property type="entry name" value="NUCLEOPROTEIN TPR-RELATED"/>
    <property type="match status" value="1"/>
</dbReference>
<name>A0A9P6QH08_9FUNG</name>
<dbReference type="GO" id="GO:0017056">
    <property type="term" value="F:structural constituent of nuclear pore"/>
    <property type="evidence" value="ECO:0007669"/>
    <property type="project" value="TreeGrafter"/>
</dbReference>
<dbReference type="PANTHER" id="PTHR18898:SF2">
    <property type="entry name" value="NUCLEOPROTEIN TPR"/>
    <property type="match status" value="1"/>
</dbReference>
<gene>
    <name evidence="9" type="ORF">DFQ27_006240</name>
</gene>
<feature type="compositionally biased region" description="Acidic residues" evidence="5">
    <location>
        <begin position="2235"/>
        <end position="2246"/>
    </location>
</feature>
<protein>
    <recommendedName>
        <fullName evidence="11">Nucleoprotein TPR/MLP1 domain-containing protein</fullName>
    </recommendedName>
</protein>
<feature type="coiled-coil region" evidence="4">
    <location>
        <begin position="1290"/>
        <end position="1340"/>
    </location>
</feature>
<dbReference type="InterPro" id="IPR057974">
    <property type="entry name" value="NUA/TPR/MLP1-2-like_dom"/>
</dbReference>
<dbReference type="InterPro" id="IPR012929">
    <property type="entry name" value="Nucleoprot-TPR/MLP1-2_dom"/>
</dbReference>
<feature type="coiled-coil region" evidence="4">
    <location>
        <begin position="1364"/>
        <end position="1497"/>
    </location>
</feature>
<dbReference type="GO" id="GO:0005643">
    <property type="term" value="C:nuclear pore"/>
    <property type="evidence" value="ECO:0007669"/>
    <property type="project" value="TreeGrafter"/>
</dbReference>
<feature type="compositionally biased region" description="Polar residues" evidence="5">
    <location>
        <begin position="702"/>
        <end position="715"/>
    </location>
</feature>
<feature type="coiled-coil region" evidence="4">
    <location>
        <begin position="1522"/>
        <end position="1608"/>
    </location>
</feature>
<dbReference type="Pfam" id="PF07926">
    <property type="entry name" value="TPR_MLP1_2"/>
    <property type="match status" value="1"/>
</dbReference>
<dbReference type="Pfam" id="PF25785">
    <property type="entry name" value="TPR"/>
    <property type="match status" value="1"/>
</dbReference>
<organism evidence="9 10">
    <name type="scientific">Actinomortierella ambigua</name>
    <dbReference type="NCBI Taxonomy" id="1343610"/>
    <lineage>
        <taxon>Eukaryota</taxon>
        <taxon>Fungi</taxon>
        <taxon>Fungi incertae sedis</taxon>
        <taxon>Mucoromycota</taxon>
        <taxon>Mortierellomycotina</taxon>
        <taxon>Mortierellomycetes</taxon>
        <taxon>Mortierellales</taxon>
        <taxon>Mortierellaceae</taxon>
        <taxon>Actinomortierella</taxon>
    </lineage>
</organism>
<evidence type="ECO:0000256" key="1">
    <source>
        <dbReference type="ARBA" id="ARBA00004123"/>
    </source>
</evidence>
<feature type="compositionally biased region" description="Low complexity" evidence="5">
    <location>
        <begin position="1974"/>
        <end position="1984"/>
    </location>
</feature>
<feature type="compositionally biased region" description="Low complexity" evidence="5">
    <location>
        <begin position="1774"/>
        <end position="1840"/>
    </location>
</feature>
<feature type="region of interest" description="Disordered" evidence="5">
    <location>
        <begin position="1884"/>
        <end position="1961"/>
    </location>
</feature>
<sequence length="2264" mass="248233">MSTPSDATTQGVEGVAPPLTDEVQKDRLAKFLLITQAEFVQLFQQLQSQDSATLALQRLVKQLDVAQGESELLKNAAEEAKAKLSNAEINIDQRLQQSEAKINVFKTQLTNTKQKLAAATKEKDDANAKASELESKLAAQQSGSMHAGVELESLKSKIESIEIEKRDALAMVERKGTELDQMNEDYQRLNERYLETKKEASTFESDYRATKASEMAHTLHKQTLEQELELRTQQLEWAKSELEAKSKELVDYRNEKNTQILKLQGELDKTNLNSTTADQSNVHLQRRVRELETKLVETLQKVKEQKDQSEEKEEQFRIDIENQRRLGSLWEESAIASKARVADLDHTVDELQMKMAQKDAAAQEAIEKLAEEKTQLQIKVEESAVEIEKLKESQKRADELLAQAGLVDAEGISGFGRLGILSPTAAVAGRALKSGMSLTQVYTEYMNVLEEKAALKMENQRLQDSLDDIIEELSNGAPMIRNQQLEYQRLREHAEGLSAQLEESNSEKRDLALGAQEALTQLDVVVKERDMLHKENQDLDRQVQNLLWRIKAPNAPQSLAPETTQPQNNGPLTDAEKVIEDHLVLFSNVQELQQQNKQLRQIARELTKKVDDLDGAEAQEKRKAEQDVMEEVERTIIALQDEVRVKNVEIASYKQEVDMLRRTLKSHNVRGVPLSKIGAPATSDNISAGVATTDPNGAHPSTPLSSTTAVASKETTAGGEAPSAAQGGDTSELARLLAETQKSYDAYRQETSQDMKTLREQLSQAQAENSDFRIHLGRANTQVEVMDERYKLILQNNEHMSTEMSELRKRLTSIQETATRHEIENQRISTELFSYRESAGRLNAEINNLKAEKAIWKSFETRLIEENKSLGKEKGHLSDLLTSIQSMANELERTKEQSKRRHENAMASKEQEVESLKAKLKEETEHLQRVRDRKETEGKEHQAKIDSLTTEYQSAREQYIAAKTTLEHTNAKVEDLTQQLKSKEEQLAIYQHKPAGSDSQETTREEMLETQVKQLQVELARKQEELEVKSKHVAQYQAISQTAEERLAEHMASSEEAKKAFETMEAENTATIKSLEAKLAAAEERAESTANELTAAQTKLDEETSAWFKEKEALMQRLRALEKIEQQMASIESRYRHDLRVQAAAAKEAHENYERELLNHAKDMQALTASKKENAALNAHLAKQKSAADSAVANLQSAELSWESQKNTLQKSMAELEKRCAELKEQNDKLHSHLEDVSSQAMSIQQHLSAPLTTEGSLEGDAANAEQTTAAAVRGSLEHQNAELRDVIRFVRREKDIEAHKNEMSQQENKRLKMQLDQVNRSLEEARMSLMEERNRQQDSMFNKQEYERLLEKVNQYNLVFESNTQLRAEKKRLENKVQDLERKLLDHKQQMEPMKIKLRQLESDLENTTALLKQTSEDRDRWRSRNAEIMAKYDRIDPTEFQELKDAVAKHESNEAEYKTKVAELEASKTELTTKYEALTTKVTELESSVTEEREKTNRAMARTKQVNKAAIEWRTKALALEEVSKKVPELESKLSEATRASGNNETLQKELEDLKKENETHKTESESFKNKFEDAKKKYHELGQKYRNGNARIRELEAQKIELEKKTAEGGGAAAGAGVDAAVEAAVKAKEAELEAKHAAELSSLKANGPSDAAISEARAKSEKELEDLRKEVSMKMMRNSLIVQAKDKEIAKLKELLSEQGADSTAKQATVASGNNTNVSGSESTASTPPATPAAALSVSASAFRPRGVNNGTASPVAAPGSPSMTPARPPGAAAVRPTPANQALLLRQQQQQQQQAAPTPAGAQTLPARPGQSRLRPPLAERLAAAQRGAGAQKVAAVAPVGAAQAAAPAPAAASAAPLALTPVTPTADAATGARAISIKRRREGELPGRVPSPVTAAATGATGPTGAAGEASTAAAAAPAAATPAATAGGATDAQDARSPPVMLKRPRARPASADGTTAATFAAAVPAPGSSAALASAADQTAEGTSGHRVTLRRNRVTNLESETPPGSPPTSATATMAATTTTTTTVAAAVTEAGTSGEAVDAGSKTAAPHGLKRRHETSENTVQESITIVSTPGASGHPEDVEEEMVDVTVTASSESTAMEVDDVPPVKRLRPSSHVTIEELADENNASAVGTPLLQAPESGGSAPGTPSQFDTLDDDEAEAVAPGAPADEAQENPVTPGATGLMEDEGELDDGHHAGEDGAVEAAVTGDLEEELDEGDDLAMAGEHDVEEGEMAEDVDAGDHHHHDDTEEPALLDE</sequence>
<evidence type="ECO:0000313" key="10">
    <source>
        <dbReference type="Proteomes" id="UP000807716"/>
    </source>
</evidence>
<dbReference type="SUPFAM" id="SSF57997">
    <property type="entry name" value="Tropomyosin"/>
    <property type="match status" value="1"/>
</dbReference>